<reference evidence="3 4" key="1">
    <citation type="submission" date="2023-01" db="EMBL/GenBank/DDBJ databases">
        <title>Analysis of 21 Apiospora genomes using comparative genomics revels a genus with tremendous synthesis potential of carbohydrate active enzymes and secondary metabolites.</title>
        <authorList>
            <person name="Sorensen T."/>
        </authorList>
    </citation>
    <scope>NUCLEOTIDE SEQUENCE [LARGE SCALE GENOMIC DNA]</scope>
    <source>
        <strain evidence="3 4">CBS 117206</strain>
    </source>
</reference>
<comment type="caution">
    <text evidence="3">The sequence shown here is derived from an EMBL/GenBank/DDBJ whole genome shotgun (WGS) entry which is preliminary data.</text>
</comment>
<proteinExistence type="predicted"/>
<dbReference type="EMBL" id="JAQQWP010000008">
    <property type="protein sequence ID" value="KAK8105474.1"/>
    <property type="molecule type" value="Genomic_DNA"/>
</dbReference>
<feature type="compositionally biased region" description="Low complexity" evidence="1">
    <location>
        <begin position="138"/>
        <end position="147"/>
    </location>
</feature>
<dbReference type="Proteomes" id="UP001392437">
    <property type="component" value="Unassembled WGS sequence"/>
</dbReference>
<protein>
    <submittedName>
        <fullName evidence="3">Uncharacterized protein</fullName>
    </submittedName>
</protein>
<sequence>MSQPSSPQTPSSMALPSNHPVYVIYPVTYGEGDSHTVQMVKDAAGDDSSDFLSAAMGQIKKGGGGRGGGGRGGGGGAGGLKQGPYTCGCGELREYKILSAVFGAILAFGFVAVAGVYLFAWIDTAMRARHRRQRQHQRQAQAQAGAGLPLQNMPRQPPPAAGSGVLP</sequence>
<evidence type="ECO:0000313" key="4">
    <source>
        <dbReference type="Proteomes" id="UP001392437"/>
    </source>
</evidence>
<organism evidence="3 4">
    <name type="scientific">Apiospora kogelbergensis</name>
    <dbReference type="NCBI Taxonomy" id="1337665"/>
    <lineage>
        <taxon>Eukaryota</taxon>
        <taxon>Fungi</taxon>
        <taxon>Dikarya</taxon>
        <taxon>Ascomycota</taxon>
        <taxon>Pezizomycotina</taxon>
        <taxon>Sordariomycetes</taxon>
        <taxon>Xylariomycetidae</taxon>
        <taxon>Amphisphaeriales</taxon>
        <taxon>Apiosporaceae</taxon>
        <taxon>Apiospora</taxon>
    </lineage>
</organism>
<feature type="region of interest" description="Disordered" evidence="1">
    <location>
        <begin position="132"/>
        <end position="167"/>
    </location>
</feature>
<dbReference type="AlphaFoldDB" id="A0AAW0QJ07"/>
<accession>A0AAW0QJ07</accession>
<keyword evidence="4" id="KW-1185">Reference proteome</keyword>
<gene>
    <name evidence="3" type="ORF">PG999_008833</name>
</gene>
<feature type="transmembrane region" description="Helical" evidence="2">
    <location>
        <begin position="100"/>
        <end position="122"/>
    </location>
</feature>
<evidence type="ECO:0000313" key="3">
    <source>
        <dbReference type="EMBL" id="KAK8105474.1"/>
    </source>
</evidence>
<keyword evidence="2" id="KW-0472">Membrane</keyword>
<keyword evidence="2" id="KW-1133">Transmembrane helix</keyword>
<name>A0AAW0QJ07_9PEZI</name>
<keyword evidence="2" id="KW-0812">Transmembrane</keyword>
<evidence type="ECO:0000256" key="1">
    <source>
        <dbReference type="SAM" id="MobiDB-lite"/>
    </source>
</evidence>
<evidence type="ECO:0000256" key="2">
    <source>
        <dbReference type="SAM" id="Phobius"/>
    </source>
</evidence>